<dbReference type="Pfam" id="PF01693">
    <property type="entry name" value="Cauli_VI"/>
    <property type="match status" value="1"/>
</dbReference>
<dbReference type="InterPro" id="IPR011320">
    <property type="entry name" value="RNase_H1_N"/>
</dbReference>
<feature type="region of interest" description="Disordered" evidence="1">
    <location>
        <begin position="137"/>
        <end position="252"/>
    </location>
</feature>
<dbReference type="InterPro" id="IPR037056">
    <property type="entry name" value="RNase_H1_N_sf"/>
</dbReference>
<feature type="domain" description="Ribonuclease H1 N-terminal" evidence="2">
    <location>
        <begin position="83"/>
        <end position="125"/>
    </location>
</feature>
<dbReference type="Proteomes" id="UP000807469">
    <property type="component" value="Unassembled WGS sequence"/>
</dbReference>
<evidence type="ECO:0000313" key="4">
    <source>
        <dbReference type="Proteomes" id="UP000807469"/>
    </source>
</evidence>
<evidence type="ECO:0000256" key="1">
    <source>
        <dbReference type="SAM" id="MobiDB-lite"/>
    </source>
</evidence>
<evidence type="ECO:0000313" key="3">
    <source>
        <dbReference type="EMBL" id="KAF9472383.1"/>
    </source>
</evidence>
<dbReference type="OrthoDB" id="3254429at2759"/>
<comment type="caution">
    <text evidence="3">The sequence shown here is derived from an EMBL/GenBank/DDBJ whole genome shotgun (WGS) entry which is preliminary data.</text>
</comment>
<feature type="region of interest" description="Disordered" evidence="1">
    <location>
        <begin position="1"/>
        <end position="21"/>
    </location>
</feature>
<organism evidence="3 4">
    <name type="scientific">Pholiota conissans</name>
    <dbReference type="NCBI Taxonomy" id="109636"/>
    <lineage>
        <taxon>Eukaryota</taxon>
        <taxon>Fungi</taxon>
        <taxon>Dikarya</taxon>
        <taxon>Basidiomycota</taxon>
        <taxon>Agaricomycotina</taxon>
        <taxon>Agaricomycetes</taxon>
        <taxon>Agaricomycetidae</taxon>
        <taxon>Agaricales</taxon>
        <taxon>Agaricineae</taxon>
        <taxon>Strophariaceae</taxon>
        <taxon>Pholiota</taxon>
    </lineage>
</organism>
<dbReference type="InterPro" id="IPR009027">
    <property type="entry name" value="Ribosomal_bL9/RNase_H1_N"/>
</dbReference>
<keyword evidence="4" id="KW-1185">Reference proteome</keyword>
<dbReference type="SUPFAM" id="SSF55658">
    <property type="entry name" value="L9 N-domain-like"/>
    <property type="match status" value="1"/>
</dbReference>
<accession>A0A9P5YM92</accession>
<dbReference type="Gene3D" id="3.40.970.10">
    <property type="entry name" value="Ribonuclease H1, N-terminal domain"/>
    <property type="match status" value="1"/>
</dbReference>
<proteinExistence type="predicted"/>
<dbReference type="AlphaFoldDB" id="A0A9P5YM92"/>
<evidence type="ECO:0000259" key="2">
    <source>
        <dbReference type="Pfam" id="PF01693"/>
    </source>
</evidence>
<dbReference type="EMBL" id="MU155542">
    <property type="protein sequence ID" value="KAF9472383.1"/>
    <property type="molecule type" value="Genomic_DNA"/>
</dbReference>
<protein>
    <recommendedName>
        <fullName evidence="2">Ribonuclease H1 N-terminal domain-containing protein</fullName>
    </recommendedName>
</protein>
<gene>
    <name evidence="3" type="ORF">BDN70DRAFT_900589</name>
</gene>
<sequence length="252" mass="27152">MGQKQRLRPVIGIDSSGNEYDDEMYLTDTTDGNNLSDDEHHKCDDNQEVLPAEDLIAAEEERFLRSAPMVERPSGVVSGKKKKFYVVYCGRMTGIFTSWASTRAQTFGFPGSAHESFPTMEEAIAAWEHALAAGTAYPSGRHGPAEDMEADRRTPQVLSSPEFLSLSTSNVNSRQRGKGKPKQPATGNDKPPQSQGATTRARAVAAAAAAAAAHNKAARLPPSTQCGPLRTPPQYTSISSARRKVMGGFKGL</sequence>
<name>A0A9P5YM92_9AGAR</name>
<feature type="compositionally biased region" description="Low complexity" evidence="1">
    <location>
        <begin position="197"/>
        <end position="219"/>
    </location>
</feature>
<feature type="compositionally biased region" description="Polar residues" evidence="1">
    <location>
        <begin position="165"/>
        <end position="174"/>
    </location>
</feature>
<reference evidence="3" key="1">
    <citation type="submission" date="2020-11" db="EMBL/GenBank/DDBJ databases">
        <authorList>
            <consortium name="DOE Joint Genome Institute"/>
            <person name="Ahrendt S."/>
            <person name="Riley R."/>
            <person name="Andreopoulos W."/>
            <person name="Labutti K."/>
            <person name="Pangilinan J."/>
            <person name="Ruiz-Duenas F.J."/>
            <person name="Barrasa J.M."/>
            <person name="Sanchez-Garcia M."/>
            <person name="Camarero S."/>
            <person name="Miyauchi S."/>
            <person name="Serrano A."/>
            <person name="Linde D."/>
            <person name="Babiker R."/>
            <person name="Drula E."/>
            <person name="Ayuso-Fernandez I."/>
            <person name="Pacheco R."/>
            <person name="Padilla G."/>
            <person name="Ferreira P."/>
            <person name="Barriuso J."/>
            <person name="Kellner H."/>
            <person name="Castanera R."/>
            <person name="Alfaro M."/>
            <person name="Ramirez L."/>
            <person name="Pisabarro A.G."/>
            <person name="Kuo A."/>
            <person name="Tritt A."/>
            <person name="Lipzen A."/>
            <person name="He G."/>
            <person name="Yan M."/>
            <person name="Ng V."/>
            <person name="Cullen D."/>
            <person name="Martin F."/>
            <person name="Rosso M.-N."/>
            <person name="Henrissat B."/>
            <person name="Hibbett D."/>
            <person name="Martinez A.T."/>
            <person name="Grigoriev I.V."/>
        </authorList>
    </citation>
    <scope>NUCLEOTIDE SEQUENCE</scope>
    <source>
        <strain evidence="3">CIRM-BRFM 674</strain>
    </source>
</reference>